<accession>A0A520S6Y6</accession>
<keyword evidence="2" id="KW-0489">Methyltransferase</keyword>
<reference evidence="2 3" key="1">
    <citation type="submission" date="2019-02" db="EMBL/GenBank/DDBJ databases">
        <title>Prokaryotic population dynamics and viral predation in marine succession experiment using metagenomics: the confinement effect.</title>
        <authorList>
            <person name="Haro-Moreno J.M."/>
            <person name="Rodriguez-Valera F."/>
            <person name="Lopez-Perez M."/>
        </authorList>
    </citation>
    <scope>NUCLEOTIDE SEQUENCE [LARGE SCALE GENOMIC DNA]</scope>
    <source>
        <strain evidence="2">MED-G158</strain>
    </source>
</reference>
<dbReference type="Pfam" id="PF08242">
    <property type="entry name" value="Methyltransf_12"/>
    <property type="match status" value="1"/>
</dbReference>
<dbReference type="Gene3D" id="3.40.50.150">
    <property type="entry name" value="Vaccinia Virus protein VP39"/>
    <property type="match status" value="1"/>
</dbReference>
<dbReference type="EMBL" id="SHAH01000002">
    <property type="protein sequence ID" value="RZO78243.1"/>
    <property type="molecule type" value="Genomic_DNA"/>
</dbReference>
<evidence type="ECO:0000313" key="3">
    <source>
        <dbReference type="Proteomes" id="UP000320404"/>
    </source>
</evidence>
<evidence type="ECO:0000313" key="2">
    <source>
        <dbReference type="EMBL" id="RZO78243.1"/>
    </source>
</evidence>
<sequence length="183" mass="20745">MTHSNANAAALVSDKLALLNELDMSHGILDLACGNGRNGLFLVEQQLPVIFADVDGDKLTALAAKAHGYPEWVQLWHVDFEQPEQRPLRGKTFDAILVFNYLHRPLMADIRQAVRQGGLVFYETFTVGQREFGRPRNPDFLLAENELKEHFADWEILHYFEGERENPNRAIASLVARRPAEHG</sequence>
<dbReference type="GO" id="GO:0032259">
    <property type="term" value="P:methylation"/>
    <property type="evidence" value="ECO:0007669"/>
    <property type="project" value="UniProtKB-KW"/>
</dbReference>
<protein>
    <submittedName>
        <fullName evidence="2">Methyltransferase domain-containing protein</fullName>
    </submittedName>
</protein>
<dbReference type="SUPFAM" id="SSF53335">
    <property type="entry name" value="S-adenosyl-L-methionine-dependent methyltransferases"/>
    <property type="match status" value="1"/>
</dbReference>
<dbReference type="Proteomes" id="UP000320404">
    <property type="component" value="Unassembled WGS sequence"/>
</dbReference>
<gene>
    <name evidence="2" type="ORF">EVA69_00320</name>
</gene>
<name>A0A520S6Y6_9GAMM</name>
<dbReference type="AlphaFoldDB" id="A0A520S6Y6"/>
<dbReference type="GO" id="GO:0008168">
    <property type="term" value="F:methyltransferase activity"/>
    <property type="evidence" value="ECO:0007669"/>
    <property type="project" value="UniProtKB-KW"/>
</dbReference>
<evidence type="ECO:0000259" key="1">
    <source>
        <dbReference type="Pfam" id="PF08242"/>
    </source>
</evidence>
<proteinExistence type="predicted"/>
<feature type="domain" description="Methyltransferase type 12" evidence="1">
    <location>
        <begin position="29"/>
        <end position="116"/>
    </location>
</feature>
<organism evidence="2 3">
    <name type="scientific">OM182 bacterium</name>
    <dbReference type="NCBI Taxonomy" id="2510334"/>
    <lineage>
        <taxon>Bacteria</taxon>
        <taxon>Pseudomonadati</taxon>
        <taxon>Pseudomonadota</taxon>
        <taxon>Gammaproteobacteria</taxon>
        <taxon>OMG group</taxon>
        <taxon>OM182 clade</taxon>
    </lineage>
</organism>
<keyword evidence="2" id="KW-0808">Transferase</keyword>
<comment type="caution">
    <text evidence="2">The sequence shown here is derived from an EMBL/GenBank/DDBJ whole genome shotgun (WGS) entry which is preliminary data.</text>
</comment>
<dbReference type="InterPro" id="IPR013217">
    <property type="entry name" value="Methyltransf_12"/>
</dbReference>
<dbReference type="CDD" id="cd02440">
    <property type="entry name" value="AdoMet_MTases"/>
    <property type="match status" value="1"/>
</dbReference>
<dbReference type="InterPro" id="IPR029063">
    <property type="entry name" value="SAM-dependent_MTases_sf"/>
</dbReference>